<dbReference type="InterPro" id="IPR012340">
    <property type="entry name" value="NA-bd_OB-fold"/>
</dbReference>
<accession>A0A6C0AKB7</accession>
<dbReference type="EMBL" id="MN740676">
    <property type="protein sequence ID" value="QHS80277.1"/>
    <property type="molecule type" value="Genomic_DNA"/>
</dbReference>
<evidence type="ECO:0000313" key="2">
    <source>
        <dbReference type="EMBL" id="QHS80277.1"/>
    </source>
</evidence>
<proteinExistence type="predicted"/>
<dbReference type="PROSITE" id="PS50832">
    <property type="entry name" value="S1_IF1_TYPE"/>
    <property type="match status" value="1"/>
</dbReference>
<dbReference type="AlphaFoldDB" id="A0A6C0AKB7"/>
<protein>
    <recommendedName>
        <fullName evidence="1">S1-like domain-containing protein</fullName>
    </recommendedName>
</protein>
<evidence type="ECO:0000259" key="1">
    <source>
        <dbReference type="PROSITE" id="PS50832"/>
    </source>
</evidence>
<dbReference type="InterPro" id="IPR006196">
    <property type="entry name" value="RNA-binding_domain_S1_IF1"/>
</dbReference>
<name>A0A6C0AKB7_9ZZZZ</name>
<dbReference type="SUPFAM" id="SSF50249">
    <property type="entry name" value="Nucleic acid-binding proteins"/>
    <property type="match status" value="1"/>
</dbReference>
<dbReference type="Gene3D" id="2.40.50.140">
    <property type="entry name" value="Nucleic acid-binding proteins"/>
    <property type="match status" value="1"/>
</dbReference>
<sequence length="183" mass="21366">MVKNKTGGNRHKKMARKNVKTGFIKPKVRLVKEEGEMYGKVIEFYGSGAKVLCNDNKERFLVIRRKFKGRNKRDNTIAINTMVMVGIRDWECRDPKKIPKCDLLYVYGREHLNELKKHAQEYVIPEEVSKEDEENNVDFDANADETEFQNIKLTNTVNNISKKEDVVEDVVEEVVEDVDWDDI</sequence>
<dbReference type="GO" id="GO:0003743">
    <property type="term" value="F:translation initiation factor activity"/>
    <property type="evidence" value="ECO:0007669"/>
    <property type="project" value="InterPro"/>
</dbReference>
<feature type="domain" description="S1-like" evidence="1">
    <location>
        <begin position="26"/>
        <end position="108"/>
    </location>
</feature>
<organism evidence="2">
    <name type="scientific">viral metagenome</name>
    <dbReference type="NCBI Taxonomy" id="1070528"/>
    <lineage>
        <taxon>unclassified sequences</taxon>
        <taxon>metagenomes</taxon>
        <taxon>organismal metagenomes</taxon>
    </lineage>
</organism>
<reference evidence="2" key="1">
    <citation type="journal article" date="2020" name="Nature">
        <title>Giant virus diversity and host interactions through global metagenomics.</title>
        <authorList>
            <person name="Schulz F."/>
            <person name="Roux S."/>
            <person name="Paez-Espino D."/>
            <person name="Jungbluth S."/>
            <person name="Walsh D.A."/>
            <person name="Denef V.J."/>
            <person name="McMahon K.D."/>
            <person name="Konstantinidis K.T."/>
            <person name="Eloe-Fadrosh E.A."/>
            <person name="Kyrpides N.C."/>
            <person name="Woyke T."/>
        </authorList>
    </citation>
    <scope>NUCLEOTIDE SEQUENCE</scope>
    <source>
        <strain evidence="2">GVMAG-S-1039698-54</strain>
    </source>
</reference>
<dbReference type="GO" id="GO:0003723">
    <property type="term" value="F:RNA binding"/>
    <property type="evidence" value="ECO:0007669"/>
    <property type="project" value="InterPro"/>
</dbReference>